<dbReference type="SUPFAM" id="SSF53850">
    <property type="entry name" value="Periplasmic binding protein-like II"/>
    <property type="match status" value="1"/>
</dbReference>
<keyword evidence="1 2" id="KW-0732">Signal</keyword>
<feature type="domain" description="Solute-binding protein family 5" evidence="3">
    <location>
        <begin position="78"/>
        <end position="407"/>
    </location>
</feature>
<dbReference type="Pfam" id="PF00496">
    <property type="entry name" value="SBP_bac_5"/>
    <property type="match status" value="1"/>
</dbReference>
<dbReference type="InterPro" id="IPR000914">
    <property type="entry name" value="SBP_5_dom"/>
</dbReference>
<organism evidence="4 5">
    <name type="scientific">Tessaracoccus flavescens</name>
    <dbReference type="NCBI Taxonomy" id="399497"/>
    <lineage>
        <taxon>Bacteria</taxon>
        <taxon>Bacillati</taxon>
        <taxon>Actinomycetota</taxon>
        <taxon>Actinomycetes</taxon>
        <taxon>Propionibacteriales</taxon>
        <taxon>Propionibacteriaceae</taxon>
        <taxon>Tessaracoccus</taxon>
    </lineage>
</organism>
<dbReference type="InterPro" id="IPR039424">
    <property type="entry name" value="SBP_5"/>
</dbReference>
<protein>
    <submittedName>
        <fullName evidence="4">ABC transporter substrate-binding protein</fullName>
    </submittedName>
</protein>
<dbReference type="PANTHER" id="PTHR30290">
    <property type="entry name" value="PERIPLASMIC BINDING COMPONENT OF ABC TRANSPORTER"/>
    <property type="match status" value="1"/>
</dbReference>
<comment type="caution">
    <text evidence="4">The sequence shown here is derived from an EMBL/GenBank/DDBJ whole genome shotgun (WGS) entry which is preliminary data.</text>
</comment>
<feature type="chain" id="PRO_5039171836" evidence="2">
    <location>
        <begin position="22"/>
        <end position="500"/>
    </location>
</feature>
<dbReference type="EMBL" id="DYZF01000085">
    <property type="protein sequence ID" value="HJE51057.1"/>
    <property type="molecule type" value="Genomic_DNA"/>
</dbReference>
<sequence>MRPRRVSVGIVLALIASVLLTACTRPEAEESEARSLTIGATLEPDGLDMTTVSGAGTPFVLLYNVYETLVKLDGEGTFRPLLAAEWNVSEDRLVYTFKLDSAAKFASGADMKAADVVASFERSRSDSATGTIKEQWAPVSTIEAPDDDTVVVTLKQPSNMWMYNMTGPAGIVVDPASTATLDTTPAGSGPFTFDAWDQGNTLTLKGNPDYWGTATRFGDVTFRYYADPNAMNTAMLSDQLDIISNLTVPQTLSQFEDTERFTIHEGTTDGEVVLGFNHRVEKLQDVRVRQAINYAIDRQGLVDAAWGGKGQLIGSMVAPTDPWYEDLSQTYPHDPAKAKELLAEAGYATGLSLRLHIPTLPYGPPAARFIAAQLAEVGVTVEVEEIDFPRWLEQVYGAHDFDMTIVSHVEPRDIGTFARPDYYWGYDNPDFQQLIADADSGSAEDQITKLKEAAKMLADDAAADWLFILPNLIITTNEITGVQANATSLAFDLTNVAARS</sequence>
<name>A0A921EN67_9ACTN</name>
<dbReference type="InterPro" id="IPR030678">
    <property type="entry name" value="Peptide/Ni-bd"/>
</dbReference>
<gene>
    <name evidence="4" type="ORF">K8V15_03620</name>
</gene>
<proteinExistence type="predicted"/>
<reference evidence="4" key="1">
    <citation type="journal article" date="2021" name="PeerJ">
        <title>Extensive microbial diversity within the chicken gut microbiome revealed by metagenomics and culture.</title>
        <authorList>
            <person name="Gilroy R."/>
            <person name="Ravi A."/>
            <person name="Getino M."/>
            <person name="Pursley I."/>
            <person name="Horton D.L."/>
            <person name="Alikhan N.F."/>
            <person name="Baker D."/>
            <person name="Gharbi K."/>
            <person name="Hall N."/>
            <person name="Watson M."/>
            <person name="Adriaenssens E.M."/>
            <person name="Foster-Nyarko E."/>
            <person name="Jarju S."/>
            <person name="Secka A."/>
            <person name="Antonio M."/>
            <person name="Oren A."/>
            <person name="Chaudhuri R.R."/>
            <person name="La Ragione R."/>
            <person name="Hildebrand F."/>
            <person name="Pallen M.J."/>
        </authorList>
    </citation>
    <scope>NUCLEOTIDE SEQUENCE</scope>
    <source>
        <strain evidence="4">ChiGjej3B3-7470</strain>
    </source>
</reference>
<dbReference type="PANTHER" id="PTHR30290:SF38">
    <property type="entry name" value="D,D-DIPEPTIDE-BINDING PERIPLASMIC PROTEIN DDPA-RELATED"/>
    <property type="match status" value="1"/>
</dbReference>
<dbReference type="AlphaFoldDB" id="A0A921EN67"/>
<evidence type="ECO:0000313" key="5">
    <source>
        <dbReference type="Proteomes" id="UP000712713"/>
    </source>
</evidence>
<dbReference type="CDD" id="cd08494">
    <property type="entry name" value="PBP2_NikA_DppA_OppA_like_6"/>
    <property type="match status" value="1"/>
</dbReference>
<dbReference type="GO" id="GO:0042597">
    <property type="term" value="C:periplasmic space"/>
    <property type="evidence" value="ECO:0007669"/>
    <property type="project" value="UniProtKB-ARBA"/>
</dbReference>
<evidence type="ECO:0000313" key="4">
    <source>
        <dbReference type="EMBL" id="HJE51057.1"/>
    </source>
</evidence>
<dbReference type="GO" id="GO:0043190">
    <property type="term" value="C:ATP-binding cassette (ABC) transporter complex"/>
    <property type="evidence" value="ECO:0007669"/>
    <property type="project" value="InterPro"/>
</dbReference>
<dbReference type="Gene3D" id="3.10.105.10">
    <property type="entry name" value="Dipeptide-binding Protein, Domain 3"/>
    <property type="match status" value="1"/>
</dbReference>
<dbReference type="Gene3D" id="3.40.190.10">
    <property type="entry name" value="Periplasmic binding protein-like II"/>
    <property type="match status" value="1"/>
</dbReference>
<feature type="signal peptide" evidence="2">
    <location>
        <begin position="1"/>
        <end position="21"/>
    </location>
</feature>
<dbReference type="PIRSF" id="PIRSF002741">
    <property type="entry name" value="MppA"/>
    <property type="match status" value="1"/>
</dbReference>
<accession>A0A921EN67</accession>
<dbReference type="GO" id="GO:0015833">
    <property type="term" value="P:peptide transport"/>
    <property type="evidence" value="ECO:0007669"/>
    <property type="project" value="TreeGrafter"/>
</dbReference>
<reference evidence="4" key="2">
    <citation type="submission" date="2021-09" db="EMBL/GenBank/DDBJ databases">
        <authorList>
            <person name="Gilroy R."/>
        </authorList>
    </citation>
    <scope>NUCLEOTIDE SEQUENCE</scope>
    <source>
        <strain evidence="4">ChiGjej3B3-7470</strain>
    </source>
</reference>
<dbReference type="PROSITE" id="PS51257">
    <property type="entry name" value="PROKAR_LIPOPROTEIN"/>
    <property type="match status" value="1"/>
</dbReference>
<evidence type="ECO:0000256" key="1">
    <source>
        <dbReference type="ARBA" id="ARBA00022729"/>
    </source>
</evidence>
<evidence type="ECO:0000259" key="3">
    <source>
        <dbReference type="Pfam" id="PF00496"/>
    </source>
</evidence>
<evidence type="ECO:0000256" key="2">
    <source>
        <dbReference type="SAM" id="SignalP"/>
    </source>
</evidence>
<dbReference type="GO" id="GO:1904680">
    <property type="term" value="F:peptide transmembrane transporter activity"/>
    <property type="evidence" value="ECO:0007669"/>
    <property type="project" value="TreeGrafter"/>
</dbReference>
<dbReference type="Proteomes" id="UP000712713">
    <property type="component" value="Unassembled WGS sequence"/>
</dbReference>